<keyword evidence="3" id="KW-1185">Reference proteome</keyword>
<dbReference type="Proteomes" id="UP000728032">
    <property type="component" value="Unassembled WGS sequence"/>
</dbReference>
<sequence>MLKIVILVSMLMGVTLAAAVDPCIINEGEVWAKTMVQQMTERGRVMTYIQIINTMGDMDHCLAYLQFYNQDHVKWSCKIQTTDDGTHAHKYTMGEIKCHKSD</sequence>
<dbReference type="OrthoDB" id="10498651at2759"/>
<organism evidence="2">
    <name type="scientific">Oppiella nova</name>
    <dbReference type="NCBI Taxonomy" id="334625"/>
    <lineage>
        <taxon>Eukaryota</taxon>
        <taxon>Metazoa</taxon>
        <taxon>Ecdysozoa</taxon>
        <taxon>Arthropoda</taxon>
        <taxon>Chelicerata</taxon>
        <taxon>Arachnida</taxon>
        <taxon>Acari</taxon>
        <taxon>Acariformes</taxon>
        <taxon>Sarcoptiformes</taxon>
        <taxon>Oribatida</taxon>
        <taxon>Brachypylina</taxon>
        <taxon>Oppioidea</taxon>
        <taxon>Oppiidae</taxon>
        <taxon>Oppiella</taxon>
    </lineage>
</organism>
<evidence type="ECO:0000256" key="1">
    <source>
        <dbReference type="SAM" id="SignalP"/>
    </source>
</evidence>
<protein>
    <submittedName>
        <fullName evidence="2">Uncharacterized protein</fullName>
    </submittedName>
</protein>
<accession>A0A7R9LV25</accession>
<reference evidence="2" key="1">
    <citation type="submission" date="2020-11" db="EMBL/GenBank/DDBJ databases">
        <authorList>
            <person name="Tran Van P."/>
        </authorList>
    </citation>
    <scope>NUCLEOTIDE SEQUENCE</scope>
</reference>
<name>A0A7R9LV25_9ACAR</name>
<keyword evidence="1" id="KW-0732">Signal</keyword>
<evidence type="ECO:0000313" key="2">
    <source>
        <dbReference type="EMBL" id="CAD7648209.1"/>
    </source>
</evidence>
<gene>
    <name evidence="2" type="ORF">ONB1V03_LOCUS6643</name>
</gene>
<dbReference type="EMBL" id="CAJPVJ010003060">
    <property type="protein sequence ID" value="CAG2167131.1"/>
    <property type="molecule type" value="Genomic_DNA"/>
</dbReference>
<feature type="chain" id="PRO_5036211317" evidence="1">
    <location>
        <begin position="18"/>
        <end position="102"/>
    </location>
</feature>
<proteinExistence type="predicted"/>
<dbReference type="EMBL" id="OC917885">
    <property type="protein sequence ID" value="CAD7648209.1"/>
    <property type="molecule type" value="Genomic_DNA"/>
</dbReference>
<dbReference type="AlphaFoldDB" id="A0A7R9LV25"/>
<evidence type="ECO:0000313" key="3">
    <source>
        <dbReference type="Proteomes" id="UP000728032"/>
    </source>
</evidence>
<feature type="signal peptide" evidence="1">
    <location>
        <begin position="1"/>
        <end position="17"/>
    </location>
</feature>